<evidence type="ECO:0000259" key="2">
    <source>
        <dbReference type="Pfam" id="PF00296"/>
    </source>
</evidence>
<dbReference type="InterPro" id="IPR036661">
    <property type="entry name" value="Luciferase-like_sf"/>
</dbReference>
<keyword evidence="4" id="KW-1185">Reference proteome</keyword>
<dbReference type="Proteomes" id="UP001057580">
    <property type="component" value="Chromosome"/>
</dbReference>
<dbReference type="PANTHER" id="PTHR43244">
    <property type="match status" value="1"/>
</dbReference>
<dbReference type="GO" id="GO:0016705">
    <property type="term" value="F:oxidoreductase activity, acting on paired donors, with incorporation or reduction of molecular oxygen"/>
    <property type="evidence" value="ECO:0007669"/>
    <property type="project" value="InterPro"/>
</dbReference>
<dbReference type="InterPro" id="IPR050564">
    <property type="entry name" value="F420-G6PD/mer"/>
</dbReference>
<keyword evidence="1" id="KW-0560">Oxidoreductase</keyword>
<dbReference type="Pfam" id="PF00296">
    <property type="entry name" value="Bac_luciferase"/>
    <property type="match status" value="1"/>
</dbReference>
<evidence type="ECO:0000313" key="4">
    <source>
        <dbReference type="Proteomes" id="UP001057580"/>
    </source>
</evidence>
<protein>
    <submittedName>
        <fullName evidence="3">LLM class flavin-dependent oxidoreductase</fullName>
    </submittedName>
</protein>
<reference evidence="3" key="1">
    <citation type="submission" date="2022-09" db="EMBL/GenBank/DDBJ databases">
        <title>Diverse halophilic archaea isolated from saline environments.</title>
        <authorList>
            <person name="Cui H.-L."/>
        </authorList>
    </citation>
    <scope>NUCLEOTIDE SEQUENCE</scope>
    <source>
        <strain evidence="3">ZS-35-S2</strain>
    </source>
</reference>
<evidence type="ECO:0000256" key="1">
    <source>
        <dbReference type="ARBA" id="ARBA00023002"/>
    </source>
</evidence>
<dbReference type="InterPro" id="IPR011251">
    <property type="entry name" value="Luciferase-like_dom"/>
</dbReference>
<dbReference type="KEGG" id="ssai:N0B31_20540"/>
<gene>
    <name evidence="3" type="ORF">N0B31_20540</name>
</gene>
<dbReference type="CDD" id="cd01097">
    <property type="entry name" value="Tetrahydromethanopterin_reductase"/>
    <property type="match status" value="1"/>
</dbReference>
<organism evidence="3 4">
    <name type="scientific">Salinirubellus salinus</name>
    <dbReference type="NCBI Taxonomy" id="1364945"/>
    <lineage>
        <taxon>Archaea</taxon>
        <taxon>Methanobacteriati</taxon>
        <taxon>Methanobacteriota</taxon>
        <taxon>Stenosarchaea group</taxon>
        <taxon>Halobacteria</taxon>
        <taxon>Halobacteriales</taxon>
        <taxon>Natronomonadaceae</taxon>
        <taxon>Salinirubellus</taxon>
    </lineage>
</organism>
<evidence type="ECO:0000313" key="3">
    <source>
        <dbReference type="EMBL" id="UWM54496.1"/>
    </source>
</evidence>
<feature type="domain" description="Luciferase-like" evidence="2">
    <location>
        <begin position="17"/>
        <end position="302"/>
    </location>
</feature>
<dbReference type="Gene3D" id="3.20.20.30">
    <property type="entry name" value="Luciferase-like domain"/>
    <property type="match status" value="1"/>
</dbReference>
<proteinExistence type="predicted"/>
<sequence>MTSERTALSIGLLDDLGVVREAERLGYESIWTGEGQGKTAFGKLERWATATDEIGLGASIVNVYSRTPAVLAQATATLDAHSDGRASLGLGVAHPGVVEGFHGVPFERPLPRMAEYIGLVRRYLAGVDEPFEGEFFSPERTRFWEAFEPVRSTVPIYNAALGPGNVRLTGEYADGWLPYLYPVDRFREAMGWLREGAERAGRSVDDVDVAMYLLTSVDEDADAAYRAAAHHVVQYLRHIPGYYEGIAREAGYDDEVDAAQAADTDADAVDELSEGFVESVGVVGTPDDVRAQLDELRDAGLDLPIVRAPMSADEDGLRDTMAALAPEGS</sequence>
<dbReference type="AlphaFoldDB" id="A0A9E7U895"/>
<dbReference type="EMBL" id="CP104003">
    <property type="protein sequence ID" value="UWM54496.1"/>
    <property type="molecule type" value="Genomic_DNA"/>
</dbReference>
<dbReference type="SUPFAM" id="SSF51679">
    <property type="entry name" value="Bacterial luciferase-like"/>
    <property type="match status" value="1"/>
</dbReference>
<accession>A0A9E7U895</accession>
<name>A0A9E7U895_9EURY</name>
<dbReference type="PANTHER" id="PTHR43244:SF1">
    <property type="entry name" value="5,10-METHYLENETETRAHYDROMETHANOPTERIN REDUCTASE"/>
    <property type="match status" value="1"/>
</dbReference>